<evidence type="ECO:0000256" key="1">
    <source>
        <dbReference type="ARBA" id="ARBA00004651"/>
    </source>
</evidence>
<keyword evidence="4 6" id="KW-1133">Transmembrane helix</keyword>
<keyword evidence="2" id="KW-0813">Transport</keyword>
<comment type="subcellular location">
    <subcellularLocation>
        <location evidence="1">Cell membrane</location>
        <topology evidence="1">Multi-pass membrane protein</topology>
    </subcellularLocation>
</comment>
<evidence type="ECO:0000256" key="5">
    <source>
        <dbReference type="ARBA" id="ARBA00023136"/>
    </source>
</evidence>
<dbReference type="Pfam" id="PF07690">
    <property type="entry name" value="MFS_1"/>
    <property type="match status" value="1"/>
</dbReference>
<evidence type="ECO:0000313" key="9">
    <source>
        <dbReference type="Proteomes" id="UP000051586"/>
    </source>
</evidence>
<evidence type="ECO:0000256" key="2">
    <source>
        <dbReference type="ARBA" id="ARBA00022448"/>
    </source>
</evidence>
<feature type="transmembrane region" description="Helical" evidence="6">
    <location>
        <begin position="244"/>
        <end position="264"/>
    </location>
</feature>
<reference evidence="8 9" key="1">
    <citation type="journal article" date="2015" name="Genome Announc.">
        <title>Expanding the biotechnology potential of lactobacilli through comparative genomics of 213 strains and associated genera.</title>
        <authorList>
            <person name="Sun Z."/>
            <person name="Harris H.M."/>
            <person name="McCann A."/>
            <person name="Guo C."/>
            <person name="Argimon S."/>
            <person name="Zhang W."/>
            <person name="Yang X."/>
            <person name="Jeffery I.B."/>
            <person name="Cooney J.C."/>
            <person name="Kagawa T.F."/>
            <person name="Liu W."/>
            <person name="Song Y."/>
            <person name="Salvetti E."/>
            <person name="Wrobel A."/>
            <person name="Rasinkangas P."/>
            <person name="Parkhill J."/>
            <person name="Rea M.C."/>
            <person name="O'Sullivan O."/>
            <person name="Ritari J."/>
            <person name="Douillard F.P."/>
            <person name="Paul Ross R."/>
            <person name="Yang R."/>
            <person name="Briner A.E."/>
            <person name="Felis G.E."/>
            <person name="de Vos W.M."/>
            <person name="Barrangou R."/>
            <person name="Klaenhammer T.R."/>
            <person name="Caufield P.W."/>
            <person name="Cui Y."/>
            <person name="Zhang H."/>
            <person name="O'Toole P.W."/>
        </authorList>
    </citation>
    <scope>NUCLEOTIDE SEQUENCE [LARGE SCALE GENOMIC DNA]</scope>
    <source>
        <strain evidence="8 9">DSM 22689</strain>
    </source>
</reference>
<evidence type="ECO:0000256" key="4">
    <source>
        <dbReference type="ARBA" id="ARBA00022989"/>
    </source>
</evidence>
<gene>
    <name evidence="8" type="ORF">FC87_GL001035</name>
</gene>
<feature type="transmembrane region" description="Helical" evidence="6">
    <location>
        <begin position="70"/>
        <end position="91"/>
    </location>
</feature>
<feature type="transmembrane region" description="Helical" evidence="6">
    <location>
        <begin position="364"/>
        <end position="383"/>
    </location>
</feature>
<feature type="domain" description="Major facilitator superfamily (MFS) profile" evidence="7">
    <location>
        <begin position="8"/>
        <end position="387"/>
    </location>
</feature>
<proteinExistence type="predicted"/>
<evidence type="ECO:0000259" key="7">
    <source>
        <dbReference type="PROSITE" id="PS50850"/>
    </source>
</evidence>
<keyword evidence="3 6" id="KW-0812">Transmembrane</keyword>
<dbReference type="InterPro" id="IPR011701">
    <property type="entry name" value="MFS"/>
</dbReference>
<dbReference type="STRING" id="1423745.GCA_001311215_01218"/>
<dbReference type="SUPFAM" id="SSF103473">
    <property type="entry name" value="MFS general substrate transporter"/>
    <property type="match status" value="1"/>
</dbReference>
<dbReference type="EMBL" id="AYZI01000006">
    <property type="protein sequence ID" value="KRM91315.1"/>
    <property type="molecule type" value="Genomic_DNA"/>
</dbReference>
<evidence type="ECO:0000256" key="6">
    <source>
        <dbReference type="SAM" id="Phobius"/>
    </source>
</evidence>
<name>A0A0R2CUM3_9LACO</name>
<evidence type="ECO:0000313" key="8">
    <source>
        <dbReference type="EMBL" id="KRM91315.1"/>
    </source>
</evidence>
<dbReference type="PANTHER" id="PTHR23523">
    <property type="match status" value="1"/>
</dbReference>
<feature type="transmembrane region" description="Helical" evidence="6">
    <location>
        <begin position="299"/>
        <end position="322"/>
    </location>
</feature>
<keyword evidence="5 6" id="KW-0472">Membrane</keyword>
<accession>A0A0R2CUM3</accession>
<dbReference type="Proteomes" id="UP000051586">
    <property type="component" value="Unassembled WGS sequence"/>
</dbReference>
<dbReference type="PANTHER" id="PTHR23523:SF2">
    <property type="entry name" value="2-NITROIMIDAZOLE TRANSPORTER"/>
    <property type="match status" value="1"/>
</dbReference>
<feature type="transmembrane region" description="Helical" evidence="6">
    <location>
        <begin position="130"/>
        <end position="153"/>
    </location>
</feature>
<feature type="transmembrane region" description="Helical" evidence="6">
    <location>
        <begin position="159"/>
        <end position="183"/>
    </location>
</feature>
<feature type="transmembrane region" description="Helical" evidence="6">
    <location>
        <begin position="97"/>
        <end position="118"/>
    </location>
</feature>
<sequence length="392" mass="42056">MKKQTRLILLGIFLLAAILRIPLTSVGPLLPRLNQTTGLSMTTLSQLTSISLLVFAFTSIIVARIATKIGLNLSIVVSIILMLIGIFIRSFTNNFGLFLGTIILAVGICFGNVLLPALTKRYFPQHVGKITSGYTITMNFMGAVGSSLAIPVLEKVNNLPLIALATVGIIIIPILFLWLLIYFSSPSQQSASTNSKITAPAPTNLYRSKTAWSLATFMGIQSLIFYTCVAWLPNIIDQKGYSPATGGFMLGLLQLMILPASFLVPMLAEKMHSQSIFIIIAGSTFIVGITLLLSSNYIILLLASILLGLATGASFSLCLMLFTLRTKQNETAASLSGMSQTIGYTLAALGPTIFGLIATHTNSIGWALLFLIILGFLMIILGFQAGRPGTID</sequence>
<comment type="caution">
    <text evidence="8">The sequence shown here is derived from an EMBL/GenBank/DDBJ whole genome shotgun (WGS) entry which is preliminary data.</text>
</comment>
<dbReference type="RefSeq" id="WP_051393795.1">
    <property type="nucleotide sequence ID" value="NZ_AYZI01000006.1"/>
</dbReference>
<dbReference type="GO" id="GO:0005886">
    <property type="term" value="C:plasma membrane"/>
    <property type="evidence" value="ECO:0007669"/>
    <property type="project" value="UniProtKB-SubCell"/>
</dbReference>
<dbReference type="PROSITE" id="PS50850">
    <property type="entry name" value="MFS"/>
    <property type="match status" value="1"/>
</dbReference>
<feature type="transmembrane region" description="Helical" evidence="6">
    <location>
        <begin position="276"/>
        <end position="293"/>
    </location>
</feature>
<feature type="transmembrane region" description="Helical" evidence="6">
    <location>
        <begin position="342"/>
        <end position="358"/>
    </location>
</feature>
<dbReference type="PATRIC" id="fig|1423745.4.peg.1098"/>
<feature type="transmembrane region" description="Helical" evidence="6">
    <location>
        <begin position="44"/>
        <end position="63"/>
    </location>
</feature>
<protein>
    <submittedName>
        <fullName evidence="8">Transport protein</fullName>
    </submittedName>
</protein>
<dbReference type="AlphaFoldDB" id="A0A0R2CUM3"/>
<dbReference type="InterPro" id="IPR020846">
    <property type="entry name" value="MFS_dom"/>
</dbReference>
<organism evidence="8 9">
    <name type="scientific">Fructilactobacillus florum DSM 22689 = JCM 16035</name>
    <dbReference type="NCBI Taxonomy" id="1423745"/>
    <lineage>
        <taxon>Bacteria</taxon>
        <taxon>Bacillati</taxon>
        <taxon>Bacillota</taxon>
        <taxon>Bacilli</taxon>
        <taxon>Lactobacillales</taxon>
        <taxon>Lactobacillaceae</taxon>
        <taxon>Fructilactobacillus</taxon>
    </lineage>
</organism>
<dbReference type="Gene3D" id="1.20.1250.20">
    <property type="entry name" value="MFS general substrate transporter like domains"/>
    <property type="match status" value="2"/>
</dbReference>
<dbReference type="GO" id="GO:0022857">
    <property type="term" value="F:transmembrane transporter activity"/>
    <property type="evidence" value="ECO:0007669"/>
    <property type="project" value="InterPro"/>
</dbReference>
<evidence type="ECO:0000256" key="3">
    <source>
        <dbReference type="ARBA" id="ARBA00022692"/>
    </source>
</evidence>
<dbReference type="InterPro" id="IPR036259">
    <property type="entry name" value="MFS_trans_sf"/>
</dbReference>
<dbReference type="InterPro" id="IPR052524">
    <property type="entry name" value="MFS_Cyanate_Porter"/>
</dbReference>
<feature type="transmembrane region" description="Helical" evidence="6">
    <location>
        <begin position="211"/>
        <end position="232"/>
    </location>
</feature>